<dbReference type="InterPro" id="IPR000537">
    <property type="entry name" value="UbiA_prenyltransferase"/>
</dbReference>
<comment type="subcellular location">
    <subcellularLocation>
        <location evidence="1">Membrane</location>
        <topology evidence="1">Multi-pass membrane protein</topology>
    </subcellularLocation>
</comment>
<feature type="transmembrane region" description="Helical" evidence="6">
    <location>
        <begin position="242"/>
        <end position="269"/>
    </location>
</feature>
<dbReference type="GO" id="GO:0016020">
    <property type="term" value="C:membrane"/>
    <property type="evidence" value="ECO:0007669"/>
    <property type="project" value="UniProtKB-SubCell"/>
</dbReference>
<dbReference type="AlphaFoldDB" id="A0A1G9KJG8"/>
<feature type="transmembrane region" description="Helical" evidence="6">
    <location>
        <begin position="149"/>
        <end position="167"/>
    </location>
</feature>
<dbReference type="NCBIfam" id="NF035940">
    <property type="entry name" value="prenyl_rel_EboC"/>
    <property type="match status" value="1"/>
</dbReference>
<dbReference type="STRING" id="563176.SAMN04488090_1035"/>
<feature type="transmembrane region" description="Helical" evidence="6">
    <location>
        <begin position="123"/>
        <end position="143"/>
    </location>
</feature>
<reference evidence="7 8" key="1">
    <citation type="submission" date="2016-10" db="EMBL/GenBank/DDBJ databases">
        <authorList>
            <person name="de Groot N.N."/>
        </authorList>
    </citation>
    <scope>NUCLEOTIDE SEQUENCE [LARGE SCALE GENOMIC DNA]</scope>
    <source>
        <strain evidence="7 8">DSM 21668</strain>
    </source>
</reference>
<proteinExistence type="predicted"/>
<protein>
    <submittedName>
        <fullName evidence="7">4-hydroxybenzoate polyprenyltransferase</fullName>
    </submittedName>
</protein>
<organism evidence="7 8">
    <name type="scientific">Siphonobacter aquaeclarae</name>
    <dbReference type="NCBI Taxonomy" id="563176"/>
    <lineage>
        <taxon>Bacteria</taxon>
        <taxon>Pseudomonadati</taxon>
        <taxon>Bacteroidota</taxon>
        <taxon>Cytophagia</taxon>
        <taxon>Cytophagales</taxon>
        <taxon>Cytophagaceae</taxon>
        <taxon>Siphonobacter</taxon>
    </lineage>
</organism>
<keyword evidence="4 6" id="KW-1133">Transmembrane helix</keyword>
<evidence type="ECO:0000256" key="3">
    <source>
        <dbReference type="ARBA" id="ARBA00022692"/>
    </source>
</evidence>
<dbReference type="OrthoDB" id="2908954at2"/>
<dbReference type="InterPro" id="IPR044878">
    <property type="entry name" value="UbiA_sf"/>
</dbReference>
<gene>
    <name evidence="7" type="ORF">SAMN04488090_1035</name>
</gene>
<dbReference type="EMBL" id="FNGS01000002">
    <property type="protein sequence ID" value="SDL49553.1"/>
    <property type="molecule type" value="Genomic_DNA"/>
</dbReference>
<evidence type="ECO:0000256" key="2">
    <source>
        <dbReference type="ARBA" id="ARBA00022475"/>
    </source>
</evidence>
<dbReference type="PANTHER" id="PTHR42723">
    <property type="entry name" value="CHLOROPHYLL SYNTHASE"/>
    <property type="match status" value="1"/>
</dbReference>
<evidence type="ECO:0000256" key="4">
    <source>
        <dbReference type="ARBA" id="ARBA00022989"/>
    </source>
</evidence>
<feature type="transmembrane region" description="Helical" evidence="6">
    <location>
        <begin position="83"/>
        <end position="111"/>
    </location>
</feature>
<dbReference type="GO" id="GO:0016765">
    <property type="term" value="F:transferase activity, transferring alkyl or aryl (other than methyl) groups"/>
    <property type="evidence" value="ECO:0007669"/>
    <property type="project" value="InterPro"/>
</dbReference>
<keyword evidence="2" id="KW-1003">Cell membrane</keyword>
<dbReference type="Pfam" id="PF01040">
    <property type="entry name" value="UbiA"/>
    <property type="match status" value="1"/>
</dbReference>
<sequence>MRPANIVTAVADVWAGAAIAGAIPPSFDWHRLLALSISTVGLYGGGVVFNDVFDAGLDAVERPERPIPSGEVSVEAAIFQGTALHILGIIAASTCGTTSAILAASIAVLTLSYDRFAKHHSVLGPLNMGLCRGLNLLLGISLIPEQLPHWYFLGFLPILFIAAVTMISRGEVHGGRARTMLWAGILFAIVELAQLAVAQQQGFLIEALPAVALHAFMVFRPLAAAYRNPIGPNIGKAVKSGVLSLIIMNAAWCLAFGAWPLALATLVLLPLSFQLAKWFAVT</sequence>
<accession>A0A1G9KJG8</accession>
<dbReference type="PANTHER" id="PTHR42723:SF1">
    <property type="entry name" value="CHLOROPHYLL SYNTHASE, CHLOROPLASTIC"/>
    <property type="match status" value="1"/>
</dbReference>
<feature type="transmembrane region" description="Helical" evidence="6">
    <location>
        <begin position="32"/>
        <end position="49"/>
    </location>
</feature>
<evidence type="ECO:0000256" key="1">
    <source>
        <dbReference type="ARBA" id="ARBA00004141"/>
    </source>
</evidence>
<dbReference type="InterPro" id="IPR050475">
    <property type="entry name" value="Prenyltransferase_related"/>
</dbReference>
<dbReference type="Proteomes" id="UP000198901">
    <property type="component" value="Unassembled WGS sequence"/>
</dbReference>
<evidence type="ECO:0000313" key="7">
    <source>
        <dbReference type="EMBL" id="SDL49553.1"/>
    </source>
</evidence>
<dbReference type="Gene3D" id="1.10.357.140">
    <property type="entry name" value="UbiA prenyltransferase"/>
    <property type="match status" value="1"/>
</dbReference>
<keyword evidence="3 6" id="KW-0812">Transmembrane</keyword>
<evidence type="ECO:0000313" key="8">
    <source>
        <dbReference type="Proteomes" id="UP000198901"/>
    </source>
</evidence>
<feature type="transmembrane region" description="Helical" evidence="6">
    <location>
        <begin position="179"/>
        <end position="197"/>
    </location>
</feature>
<evidence type="ECO:0000256" key="6">
    <source>
        <dbReference type="SAM" id="Phobius"/>
    </source>
</evidence>
<keyword evidence="8" id="KW-1185">Reference proteome</keyword>
<feature type="transmembrane region" description="Helical" evidence="6">
    <location>
        <begin position="203"/>
        <end position="222"/>
    </location>
</feature>
<keyword evidence="5 6" id="KW-0472">Membrane</keyword>
<name>A0A1G9KJG8_9BACT</name>
<dbReference type="CDD" id="cd13964">
    <property type="entry name" value="PT_UbiA_1"/>
    <property type="match status" value="1"/>
</dbReference>
<keyword evidence="7" id="KW-0808">Transferase</keyword>
<evidence type="ECO:0000256" key="5">
    <source>
        <dbReference type="ARBA" id="ARBA00023136"/>
    </source>
</evidence>